<dbReference type="Pfam" id="PF00072">
    <property type="entry name" value="Response_reg"/>
    <property type="match status" value="1"/>
</dbReference>
<evidence type="ECO:0000313" key="4">
    <source>
        <dbReference type="EMBL" id="PLX16682.1"/>
    </source>
</evidence>
<dbReference type="Gene3D" id="3.40.50.2300">
    <property type="match status" value="1"/>
</dbReference>
<feature type="domain" description="Response regulatory" evidence="3">
    <location>
        <begin position="5"/>
        <end position="124"/>
    </location>
</feature>
<dbReference type="GO" id="GO:0000160">
    <property type="term" value="P:phosphorelay signal transduction system"/>
    <property type="evidence" value="ECO:0007669"/>
    <property type="project" value="InterPro"/>
</dbReference>
<name>A0A2N5ZDD8_MUIH1</name>
<reference evidence="4 5" key="1">
    <citation type="submission" date="2017-11" db="EMBL/GenBank/DDBJ databases">
        <title>Genome-resolved metagenomics identifies genetic mobility, metabolic interactions, and unexpected diversity in perchlorate-reducing communities.</title>
        <authorList>
            <person name="Barnum T.P."/>
            <person name="Figueroa I.A."/>
            <person name="Carlstrom C.I."/>
            <person name="Lucas L.N."/>
            <person name="Engelbrektson A.L."/>
            <person name="Coates J.D."/>
        </authorList>
    </citation>
    <scope>NUCLEOTIDE SEQUENCE [LARGE SCALE GENOMIC DNA]</scope>
    <source>
        <strain evidence="4">BM706</strain>
    </source>
</reference>
<dbReference type="SUPFAM" id="SSF52172">
    <property type="entry name" value="CheY-like"/>
    <property type="match status" value="1"/>
</dbReference>
<dbReference type="PROSITE" id="PS50110">
    <property type="entry name" value="RESPONSE_REGULATORY"/>
    <property type="match status" value="1"/>
</dbReference>
<proteinExistence type="predicted"/>
<evidence type="ECO:0000259" key="3">
    <source>
        <dbReference type="PROSITE" id="PS50110"/>
    </source>
</evidence>
<feature type="modified residue" description="4-aspartylphosphate" evidence="2">
    <location>
        <position position="57"/>
    </location>
</feature>
<dbReference type="PANTHER" id="PTHR44591">
    <property type="entry name" value="STRESS RESPONSE REGULATOR PROTEIN 1"/>
    <property type="match status" value="1"/>
</dbReference>
<dbReference type="PANTHER" id="PTHR44591:SF3">
    <property type="entry name" value="RESPONSE REGULATORY DOMAIN-CONTAINING PROTEIN"/>
    <property type="match status" value="1"/>
</dbReference>
<dbReference type="EMBL" id="PKTG01000107">
    <property type="protein sequence ID" value="PLX16682.1"/>
    <property type="molecule type" value="Genomic_DNA"/>
</dbReference>
<evidence type="ECO:0000313" key="5">
    <source>
        <dbReference type="Proteomes" id="UP000234857"/>
    </source>
</evidence>
<keyword evidence="1 2" id="KW-0597">Phosphoprotein</keyword>
<dbReference type="InterPro" id="IPR011006">
    <property type="entry name" value="CheY-like_superfamily"/>
</dbReference>
<dbReference type="SMART" id="SM00448">
    <property type="entry name" value="REC"/>
    <property type="match status" value="1"/>
</dbReference>
<protein>
    <submittedName>
        <fullName evidence="4">Response regulator</fullName>
    </submittedName>
</protein>
<sequence length="127" mass="14181">MMSYTIMLVDDSKTQRAIIKRILGMSEADISEIIEAENGKDALEKLECLKVDIIFSDLNMPVMDGEKMVELIKANDDIKEIPIVIITSKASDAVRINLEKLGVVDYMTKPFTPEDICDVLERLCGGN</sequence>
<evidence type="ECO:0000256" key="1">
    <source>
        <dbReference type="ARBA" id="ARBA00022553"/>
    </source>
</evidence>
<gene>
    <name evidence="4" type="ORF">C0601_09395</name>
</gene>
<dbReference type="Proteomes" id="UP000234857">
    <property type="component" value="Unassembled WGS sequence"/>
</dbReference>
<organism evidence="4 5">
    <name type="scientific">Muiribacterium halophilum</name>
    <dbReference type="NCBI Taxonomy" id="2053465"/>
    <lineage>
        <taxon>Bacteria</taxon>
        <taxon>Candidatus Muiribacteriota</taxon>
        <taxon>Candidatus Muiribacteriia</taxon>
        <taxon>Candidatus Muiribacteriales</taxon>
        <taxon>Candidatus Muiribacteriaceae</taxon>
        <taxon>Candidatus Muiribacterium</taxon>
    </lineage>
</organism>
<evidence type="ECO:0000256" key="2">
    <source>
        <dbReference type="PROSITE-ProRule" id="PRU00169"/>
    </source>
</evidence>
<dbReference type="InterPro" id="IPR001789">
    <property type="entry name" value="Sig_transdc_resp-reg_receiver"/>
</dbReference>
<accession>A0A2N5ZDD8</accession>
<dbReference type="AlphaFoldDB" id="A0A2N5ZDD8"/>
<dbReference type="InterPro" id="IPR050595">
    <property type="entry name" value="Bact_response_regulator"/>
</dbReference>
<comment type="caution">
    <text evidence="4">The sequence shown here is derived from an EMBL/GenBank/DDBJ whole genome shotgun (WGS) entry which is preliminary data.</text>
</comment>